<gene>
    <name evidence="1" type="ORF">D7322_28125</name>
</gene>
<dbReference type="Proteomes" id="UP000282423">
    <property type="component" value="Unassembled WGS sequence"/>
</dbReference>
<keyword evidence="2" id="KW-1185">Reference proteome</keyword>
<dbReference type="AlphaFoldDB" id="A0A420VPK8"/>
<dbReference type="EMBL" id="RBWS01000040">
    <property type="protein sequence ID" value="RKO68271.1"/>
    <property type="molecule type" value="Genomic_DNA"/>
</dbReference>
<comment type="caution">
    <text evidence="1">The sequence shown here is derived from an EMBL/GenBank/DDBJ whole genome shotgun (WGS) entry which is preliminary data.</text>
</comment>
<dbReference type="Gene3D" id="1.10.3920.10">
    <property type="entry name" value="PA2201 C-terminal domain-like"/>
    <property type="match status" value="1"/>
</dbReference>
<protein>
    <submittedName>
        <fullName evidence="1">DUF1911 domain-containing protein</fullName>
    </submittedName>
</protein>
<dbReference type="OrthoDB" id="2067926at2"/>
<evidence type="ECO:0000313" key="1">
    <source>
        <dbReference type="EMBL" id="RKO68271.1"/>
    </source>
</evidence>
<accession>A0A420VPK8</accession>
<proteinExistence type="predicted"/>
<organism evidence="1 2">
    <name type="scientific">Sphingobacterium puteale</name>
    <dbReference type="NCBI Taxonomy" id="2420510"/>
    <lineage>
        <taxon>Bacteria</taxon>
        <taxon>Pseudomonadati</taxon>
        <taxon>Bacteroidota</taxon>
        <taxon>Sphingobacteriia</taxon>
        <taxon>Sphingobacteriales</taxon>
        <taxon>Sphingobacteriaceae</taxon>
        <taxon>Sphingobacterium</taxon>
    </lineage>
</organism>
<evidence type="ECO:0000313" key="2">
    <source>
        <dbReference type="Proteomes" id="UP000282423"/>
    </source>
</evidence>
<name>A0A420VPK8_9SPHI</name>
<sequence>MVWMLSIGIMLNIEQKHFLKLVKCVQNDDPKDYLIDFLIGCRVKNWSLHNNSKFSKPYKVLSVVIDLATKNKDQALKHLISYIQKDWYKGH</sequence>
<reference evidence="1 2" key="1">
    <citation type="submission" date="2018-10" db="EMBL/GenBank/DDBJ databases">
        <title>Sphingobacterium sp. M05W1-28.</title>
        <authorList>
            <person name="Cai H."/>
        </authorList>
    </citation>
    <scope>NUCLEOTIDE SEQUENCE [LARGE SCALE GENOMIC DNA]</scope>
    <source>
        <strain evidence="1 2">M05W1-28</strain>
    </source>
</reference>
<dbReference type="SUPFAM" id="SSF140731">
    <property type="entry name" value="PA2201 C-terminal domain-like"/>
    <property type="match status" value="1"/>
</dbReference>
<dbReference type="InterPro" id="IPR028983">
    <property type="entry name" value="PA2201-like_C"/>
</dbReference>